<gene>
    <name evidence="2" type="ORF">BSAL_52535</name>
</gene>
<feature type="transmembrane region" description="Helical" evidence="1">
    <location>
        <begin position="165"/>
        <end position="184"/>
    </location>
</feature>
<proteinExistence type="predicted"/>
<feature type="transmembrane region" description="Helical" evidence="1">
    <location>
        <begin position="50"/>
        <end position="78"/>
    </location>
</feature>
<sequence>MTHSASPMSLLPQHGITMTQEQQVTSPPSNNTTPAVAVAASTPTSDAAGVAVTAVTGAAAIVSAAASTGASIALLSSLGSCDDDRPKDTVMVYVLSPFYSLGAVAIALGNVGLAMALTALHALLVVLHHRCTAHSQDAEDTEYSSLWVGHYHRSMPALRFPTLSLRVWQLMLPGAVFGSVVSVLGDDVRVEGIRNLGESAMIAAGSIALITVGLYHILEGWYFMMKIVLPSLTFLLWPRDVASILLHSTLDRYLLPEGRWVPSEIAELVAVPLLPMRGVRLARLRFLDTVVTYVLSVSAALSRSSSTSDACSAFPMVLAVMYFIHALVLVVFQPHRNPAERAAAPITDLCFGTMCLLKYINTGRDASSSLQLILSVIMIMSTVHSLWLRYRLSRALVHGDHVTTTDDHGGIPLLEIFTDGTVNGTKSLKVEKEDDVHFHQLQKHDPQDPTEAHDYCPPPPPLPLIVIPSDTVPHSPTFQRIETTANSPLEENIGTQDHSSDRTEPYLAVGTYSWPQPPLARQLLDFESMSSTNSDDFDDL</sequence>
<keyword evidence="1" id="KW-1133">Transmembrane helix</keyword>
<feature type="transmembrane region" description="Helical" evidence="1">
    <location>
        <begin position="196"/>
        <end position="215"/>
    </location>
</feature>
<feature type="transmembrane region" description="Helical" evidence="1">
    <location>
        <begin position="313"/>
        <end position="331"/>
    </location>
</feature>
<dbReference type="VEuPathDB" id="TriTrypDB:BSAL_52535"/>
<organism evidence="2 3">
    <name type="scientific">Bodo saltans</name>
    <name type="common">Flagellated protozoan</name>
    <dbReference type="NCBI Taxonomy" id="75058"/>
    <lineage>
        <taxon>Eukaryota</taxon>
        <taxon>Discoba</taxon>
        <taxon>Euglenozoa</taxon>
        <taxon>Kinetoplastea</taxon>
        <taxon>Metakinetoplastina</taxon>
        <taxon>Eubodonida</taxon>
        <taxon>Bodonidae</taxon>
        <taxon>Bodo</taxon>
    </lineage>
</organism>
<evidence type="ECO:0000313" key="2">
    <source>
        <dbReference type="EMBL" id="CUE70659.1"/>
    </source>
</evidence>
<evidence type="ECO:0000313" key="3">
    <source>
        <dbReference type="Proteomes" id="UP000051952"/>
    </source>
</evidence>
<evidence type="ECO:0000256" key="1">
    <source>
        <dbReference type="SAM" id="Phobius"/>
    </source>
</evidence>
<dbReference type="Proteomes" id="UP000051952">
    <property type="component" value="Unassembled WGS sequence"/>
</dbReference>
<name>A0A0S4IPB8_BODSA</name>
<accession>A0A0S4IPB8</accession>
<feature type="transmembrane region" description="Helical" evidence="1">
    <location>
        <begin position="372"/>
        <end position="390"/>
    </location>
</feature>
<keyword evidence="1" id="KW-0472">Membrane</keyword>
<reference evidence="3" key="1">
    <citation type="submission" date="2015-09" db="EMBL/GenBank/DDBJ databases">
        <authorList>
            <consortium name="Pathogen Informatics"/>
        </authorList>
    </citation>
    <scope>NUCLEOTIDE SEQUENCE [LARGE SCALE GENOMIC DNA]</scope>
    <source>
        <strain evidence="3">Lake Konstanz</strain>
    </source>
</reference>
<feature type="transmembrane region" description="Helical" evidence="1">
    <location>
        <begin position="90"/>
        <end position="117"/>
    </location>
</feature>
<keyword evidence="1 2" id="KW-0812">Transmembrane</keyword>
<protein>
    <submittedName>
        <fullName evidence="2">Transmembrane protein, putative</fullName>
    </submittedName>
</protein>
<dbReference type="EMBL" id="CYKH01000085">
    <property type="protein sequence ID" value="CUE70659.1"/>
    <property type="molecule type" value="Genomic_DNA"/>
</dbReference>
<dbReference type="AlphaFoldDB" id="A0A0S4IPB8"/>
<keyword evidence="3" id="KW-1185">Reference proteome</keyword>